<feature type="compositionally biased region" description="Low complexity" evidence="2">
    <location>
        <begin position="346"/>
        <end position="356"/>
    </location>
</feature>
<protein>
    <submittedName>
        <fullName evidence="3">Uncharacterized protein</fullName>
    </submittedName>
</protein>
<proteinExistence type="predicted"/>
<dbReference type="OrthoDB" id="1894403at2759"/>
<dbReference type="Gramene" id="RZC83117">
    <property type="protein sequence ID" value="RZC83117"/>
    <property type="gene ID" value="C5167_045902"/>
</dbReference>
<feature type="coiled-coil region" evidence="1">
    <location>
        <begin position="285"/>
        <end position="319"/>
    </location>
</feature>
<organism evidence="3 4">
    <name type="scientific">Papaver somniferum</name>
    <name type="common">Opium poppy</name>
    <dbReference type="NCBI Taxonomy" id="3469"/>
    <lineage>
        <taxon>Eukaryota</taxon>
        <taxon>Viridiplantae</taxon>
        <taxon>Streptophyta</taxon>
        <taxon>Embryophyta</taxon>
        <taxon>Tracheophyta</taxon>
        <taxon>Spermatophyta</taxon>
        <taxon>Magnoliopsida</taxon>
        <taxon>Ranunculales</taxon>
        <taxon>Papaveraceae</taxon>
        <taxon>Papaveroideae</taxon>
        <taxon>Papaver</taxon>
    </lineage>
</organism>
<dbReference type="PANTHER" id="PTHR35507">
    <property type="entry name" value="OS09G0488600 PROTEIN"/>
    <property type="match status" value="1"/>
</dbReference>
<evidence type="ECO:0000256" key="1">
    <source>
        <dbReference type="SAM" id="Coils"/>
    </source>
</evidence>
<reference evidence="3 4" key="1">
    <citation type="journal article" date="2018" name="Science">
        <title>The opium poppy genome and morphinan production.</title>
        <authorList>
            <person name="Guo L."/>
            <person name="Winzer T."/>
            <person name="Yang X."/>
            <person name="Li Y."/>
            <person name="Ning Z."/>
            <person name="He Z."/>
            <person name="Teodor R."/>
            <person name="Lu Y."/>
            <person name="Bowser T.A."/>
            <person name="Graham I.A."/>
            <person name="Ye K."/>
        </authorList>
    </citation>
    <scope>NUCLEOTIDE SEQUENCE [LARGE SCALE GENOMIC DNA]</scope>
    <source>
        <strain evidence="4">cv. HN1</strain>
        <tissue evidence="3">Leaves</tissue>
    </source>
</reference>
<evidence type="ECO:0000256" key="2">
    <source>
        <dbReference type="SAM" id="MobiDB-lite"/>
    </source>
</evidence>
<feature type="region of interest" description="Disordered" evidence="2">
    <location>
        <begin position="343"/>
        <end position="458"/>
    </location>
</feature>
<dbReference type="OMA" id="WKANERR"/>
<dbReference type="AlphaFoldDB" id="A0A4Y7LDR6"/>
<dbReference type="PANTHER" id="PTHR35507:SF1">
    <property type="entry name" value="TMF_TATA_BD DOMAIN-CONTAINING PROTEIN"/>
    <property type="match status" value="1"/>
</dbReference>
<name>A0A4Y7LDR6_PAPSO</name>
<feature type="compositionally biased region" description="Polar residues" evidence="2">
    <location>
        <begin position="383"/>
        <end position="393"/>
    </location>
</feature>
<dbReference type="STRING" id="3469.A0A4Y7LDR6"/>
<keyword evidence="4" id="KW-1185">Reference proteome</keyword>
<keyword evidence="1" id="KW-0175">Coiled coil</keyword>
<evidence type="ECO:0000313" key="4">
    <source>
        <dbReference type="Proteomes" id="UP000316621"/>
    </source>
</evidence>
<feature type="compositionally biased region" description="Polar residues" evidence="2">
    <location>
        <begin position="400"/>
        <end position="424"/>
    </location>
</feature>
<accession>A0A4Y7LDR6</accession>
<gene>
    <name evidence="3" type="ORF">C5167_045902</name>
</gene>
<dbReference type="Proteomes" id="UP000316621">
    <property type="component" value="Chromosome 11"/>
</dbReference>
<evidence type="ECO:0000313" key="3">
    <source>
        <dbReference type="EMBL" id="RZC83117.1"/>
    </source>
</evidence>
<sequence>MGEEDRGSYSGAYAAPPLVSLSSFFSPSSTCYSSRQLSSNFSEPNRPIRSARRLSWINLQGRLVNAEESSSSKAIGGSLSKEEGLAWDLFSPIHRILIVAVVAVAAADLKKSRQIWKLKKAIDLWDQVLLSMQEKLDNLCVQVIKTKDQGDIEEDVSLTKIEEIPFNKDIKLEQSIIPVCGCRPCGHHQDFSNGLMKDFGEKPIGGDEMFKFKPVISGVEQEERRMSDLSDWGSSLTSAADIQLSSLALEQDIYNLQRECEEKDTTIKELASIANAVDATGSKRISELEDVIRRKNLIISKLKKDMAVLEQQVVHLTRLRRPSSSALTLKVSQLPVMADNLLYDMSSSSPSSSDSDTPVENPPRPSVSHERSEITPPICRNVPVQTDTQTPSSAKPYLSLTKSTNKSPKLQSVSPLTENSMNQRSDSELLVSNEMRTSGDHKRNRRRFQQPGSAKRWV</sequence>
<dbReference type="EMBL" id="CM010725">
    <property type="protein sequence ID" value="RZC83117.1"/>
    <property type="molecule type" value="Genomic_DNA"/>
</dbReference>